<protein>
    <submittedName>
        <fullName evidence="3">Uncharacterized protein</fullName>
    </submittedName>
</protein>
<dbReference type="AlphaFoldDB" id="A0A967C4S3"/>
<feature type="region of interest" description="Disordered" evidence="1">
    <location>
        <begin position="378"/>
        <end position="397"/>
    </location>
</feature>
<gene>
    <name evidence="3" type="ORF">HBA54_09450</name>
</gene>
<dbReference type="EMBL" id="JAAQPH010000006">
    <property type="protein sequence ID" value="NIA68815.1"/>
    <property type="molecule type" value="Genomic_DNA"/>
</dbReference>
<reference evidence="3" key="1">
    <citation type="submission" date="2020-03" db="EMBL/GenBank/DDBJ databases">
        <title>Genome of Pelagibius litoralis DSM 21314T.</title>
        <authorList>
            <person name="Wang G."/>
        </authorList>
    </citation>
    <scope>NUCLEOTIDE SEQUENCE</scope>
    <source>
        <strain evidence="3">DSM 21314</strain>
    </source>
</reference>
<feature type="transmembrane region" description="Helical" evidence="2">
    <location>
        <begin position="21"/>
        <end position="44"/>
    </location>
</feature>
<organism evidence="3 4">
    <name type="scientific">Pelagibius litoralis</name>
    <dbReference type="NCBI Taxonomy" id="374515"/>
    <lineage>
        <taxon>Bacteria</taxon>
        <taxon>Pseudomonadati</taxon>
        <taxon>Pseudomonadota</taxon>
        <taxon>Alphaproteobacteria</taxon>
        <taxon>Rhodospirillales</taxon>
        <taxon>Rhodovibrionaceae</taxon>
        <taxon>Pelagibius</taxon>
    </lineage>
</organism>
<feature type="transmembrane region" description="Helical" evidence="2">
    <location>
        <begin position="69"/>
        <end position="94"/>
    </location>
</feature>
<evidence type="ECO:0000256" key="2">
    <source>
        <dbReference type="SAM" id="Phobius"/>
    </source>
</evidence>
<proteinExistence type="predicted"/>
<accession>A0A967C4S3</accession>
<dbReference type="Proteomes" id="UP000761264">
    <property type="component" value="Unassembled WGS sequence"/>
</dbReference>
<keyword evidence="2" id="KW-0812">Transmembrane</keyword>
<comment type="caution">
    <text evidence="3">The sequence shown here is derived from an EMBL/GenBank/DDBJ whole genome shotgun (WGS) entry which is preliminary data.</text>
</comment>
<evidence type="ECO:0000313" key="4">
    <source>
        <dbReference type="Proteomes" id="UP000761264"/>
    </source>
</evidence>
<keyword evidence="4" id="KW-1185">Reference proteome</keyword>
<feature type="transmembrane region" description="Helical" evidence="2">
    <location>
        <begin position="223"/>
        <end position="251"/>
    </location>
</feature>
<evidence type="ECO:0000313" key="3">
    <source>
        <dbReference type="EMBL" id="NIA68815.1"/>
    </source>
</evidence>
<sequence>MSSVRRRGDRHSGPATHSPLAYLKAVFFLCLYLAVPYGLLVLLADRWTETQFASDYLSVLTQGLREGPAVPLGVALFIQFCCIVAVSSLLFHIVQPIRDWWMRIERYVFLGHGLDGETRFLCPDHPGWGVFTVYEGGLGRRRAQGFARVLRYQLYQMSTDDPRLATAWAASSLKQLLVYGLLGGGSALLFVLITTGGSLQIAYEAGLELTASGQQRLQDTESLALAFVVDHLPVLGAYLGGAFVIALAASFSARRFSTARRELLKSRGEAYAALPTEIQPGAILSTNLIDAKKIAQRRESGPVGSRTGQASRIPNKRPPYRLYNLEFDRGFPTPVLAGFYFIEDPALKALQSYLDDAAARQSPVKVLVTDDLELMPLLPGESEPPRALINQKSFDSA</sequence>
<keyword evidence="2" id="KW-1133">Transmembrane helix</keyword>
<name>A0A967C4S3_9PROT</name>
<keyword evidence="2" id="KW-0472">Membrane</keyword>
<dbReference type="RefSeq" id="WP_167223812.1">
    <property type="nucleotide sequence ID" value="NZ_JAAQPH010000006.1"/>
</dbReference>
<evidence type="ECO:0000256" key="1">
    <source>
        <dbReference type="SAM" id="MobiDB-lite"/>
    </source>
</evidence>
<feature type="transmembrane region" description="Helical" evidence="2">
    <location>
        <begin position="176"/>
        <end position="203"/>
    </location>
</feature>